<dbReference type="OrthoDB" id="10260285at2759"/>
<evidence type="ECO:0000256" key="4">
    <source>
        <dbReference type="SAM" id="MobiDB-lite"/>
    </source>
</evidence>
<dbReference type="Proteomes" id="UP000027073">
    <property type="component" value="Unassembled WGS sequence"/>
</dbReference>
<accession>A0A067NG94</accession>
<dbReference type="Pfam" id="PF03985">
    <property type="entry name" value="Paf1"/>
    <property type="match status" value="1"/>
</dbReference>
<dbReference type="VEuPathDB" id="FungiDB:PLEOSDRAFT_1113336"/>
<dbReference type="EMBL" id="KL198009">
    <property type="protein sequence ID" value="KDQ27073.1"/>
    <property type="molecule type" value="Genomic_DNA"/>
</dbReference>
<name>A0A067NG94_PLEO1</name>
<comment type="similarity">
    <text evidence="2">Belongs to the PAF1 family.</text>
</comment>
<evidence type="ECO:0000313" key="5">
    <source>
        <dbReference type="EMBL" id="KDQ27073.1"/>
    </source>
</evidence>
<dbReference type="FunCoup" id="A0A067NG94">
    <property type="interactions" value="578"/>
</dbReference>
<organism evidence="5 6">
    <name type="scientific">Pleurotus ostreatus (strain PC15)</name>
    <name type="common">Oyster mushroom</name>
    <dbReference type="NCBI Taxonomy" id="1137138"/>
    <lineage>
        <taxon>Eukaryota</taxon>
        <taxon>Fungi</taxon>
        <taxon>Dikarya</taxon>
        <taxon>Basidiomycota</taxon>
        <taxon>Agaricomycotina</taxon>
        <taxon>Agaricomycetes</taxon>
        <taxon>Agaricomycetidae</taxon>
        <taxon>Agaricales</taxon>
        <taxon>Pleurotineae</taxon>
        <taxon>Pleurotaceae</taxon>
        <taxon>Pleurotus</taxon>
    </lineage>
</organism>
<evidence type="ECO:0000256" key="2">
    <source>
        <dbReference type="ARBA" id="ARBA00007560"/>
    </source>
</evidence>
<dbReference type="GO" id="GO:0000993">
    <property type="term" value="F:RNA polymerase II complex binding"/>
    <property type="evidence" value="ECO:0007669"/>
    <property type="project" value="TreeGrafter"/>
</dbReference>
<protein>
    <recommendedName>
        <fullName evidence="7">RNA polymerase II-associated protein</fullName>
    </recommendedName>
</protein>
<gene>
    <name evidence="5" type="ORF">PLEOSDRAFT_1113336</name>
</gene>
<dbReference type="GO" id="GO:0003682">
    <property type="term" value="F:chromatin binding"/>
    <property type="evidence" value="ECO:0007669"/>
    <property type="project" value="TreeGrafter"/>
</dbReference>
<sequence length="395" mass="44713">MSFKKSKLDLLVRVRYSNPLPPPPCPPKLLDIPTDPTRYSRPEFLQGIASEVPLPMIVDAECGMPLDLAKWDCLWEENADDSALNPTLESAPKLDPKDAFLLGDPASGGPYANGHSTTPQLPSHVSWLRKTEYITTGASTPRVPQQEPKALPAANIDVSRTAQIRDIESSFAACNDAFDISTLSHPNKRGVTAVDSYEIFPDADIWANAYDLFRFSERPGERPADVEDPRLDCAILRPMESDGDHFLAYYLTEDDESALKFKEKRLTLSPYESPDQSEETVFHWVRDYETVKIEQDVPNEFLLVLDDGTQHGKGAYYKNIERKMILKKKRANMQEEYQDKWEIIRVSHSAMSTEEEEEREEIMLEVTDPMYLRRDADADGEIEVDDGTHTTAIIS</sequence>
<keyword evidence="3" id="KW-0539">Nucleus</keyword>
<dbReference type="GO" id="GO:0016593">
    <property type="term" value="C:Cdc73/Paf1 complex"/>
    <property type="evidence" value="ECO:0007669"/>
    <property type="project" value="InterPro"/>
</dbReference>
<dbReference type="PANTHER" id="PTHR23188:SF12">
    <property type="entry name" value="RNA POLYMERASE II-ASSOCIATED FACTOR 1 HOMOLOG"/>
    <property type="match status" value="1"/>
</dbReference>
<evidence type="ECO:0000256" key="3">
    <source>
        <dbReference type="ARBA" id="ARBA00023242"/>
    </source>
</evidence>
<dbReference type="InParanoid" id="A0A067NG94"/>
<dbReference type="STRING" id="1137138.A0A067NG94"/>
<comment type="subcellular location">
    <subcellularLocation>
        <location evidence="1">Nucleus</location>
    </subcellularLocation>
</comment>
<dbReference type="AlphaFoldDB" id="A0A067NG94"/>
<dbReference type="InterPro" id="IPR007133">
    <property type="entry name" value="RNA_pol_II-assoc_Paf1"/>
</dbReference>
<reference evidence="6" key="1">
    <citation type="journal article" date="2014" name="Proc. Natl. Acad. Sci. U.S.A.">
        <title>Extensive sampling of basidiomycete genomes demonstrates inadequacy of the white-rot/brown-rot paradigm for wood decay fungi.</title>
        <authorList>
            <person name="Riley R."/>
            <person name="Salamov A.A."/>
            <person name="Brown D.W."/>
            <person name="Nagy L.G."/>
            <person name="Floudas D."/>
            <person name="Held B.W."/>
            <person name="Levasseur A."/>
            <person name="Lombard V."/>
            <person name="Morin E."/>
            <person name="Otillar R."/>
            <person name="Lindquist E.A."/>
            <person name="Sun H."/>
            <person name="LaButti K.M."/>
            <person name="Schmutz J."/>
            <person name="Jabbour D."/>
            <person name="Luo H."/>
            <person name="Baker S.E."/>
            <person name="Pisabarro A.G."/>
            <person name="Walton J.D."/>
            <person name="Blanchette R.A."/>
            <person name="Henrissat B."/>
            <person name="Martin F."/>
            <person name="Cullen D."/>
            <person name="Hibbett D.S."/>
            <person name="Grigoriev I.V."/>
        </authorList>
    </citation>
    <scope>NUCLEOTIDE SEQUENCE [LARGE SCALE GENOMIC DNA]</scope>
    <source>
        <strain evidence="6">PC15</strain>
    </source>
</reference>
<dbReference type="GO" id="GO:0006368">
    <property type="term" value="P:transcription elongation by RNA polymerase II"/>
    <property type="evidence" value="ECO:0007669"/>
    <property type="project" value="InterPro"/>
</dbReference>
<feature type="region of interest" description="Disordered" evidence="4">
    <location>
        <begin position="103"/>
        <end position="122"/>
    </location>
</feature>
<evidence type="ECO:0008006" key="7">
    <source>
        <dbReference type="Google" id="ProtNLM"/>
    </source>
</evidence>
<evidence type="ECO:0000256" key="1">
    <source>
        <dbReference type="ARBA" id="ARBA00004123"/>
    </source>
</evidence>
<dbReference type="PANTHER" id="PTHR23188">
    <property type="entry name" value="RNA POLYMERASE II-ASSOCIATED FACTOR 1 HOMOLOG"/>
    <property type="match status" value="1"/>
</dbReference>
<evidence type="ECO:0000313" key="6">
    <source>
        <dbReference type="Proteomes" id="UP000027073"/>
    </source>
</evidence>
<proteinExistence type="inferred from homology"/>
<dbReference type="HOGENOM" id="CLU_021991_3_0_1"/>